<feature type="transmembrane region" description="Helical" evidence="1">
    <location>
        <begin position="24"/>
        <end position="45"/>
    </location>
</feature>
<dbReference type="Proteomes" id="UP000057820">
    <property type="component" value="Chromosome 1"/>
</dbReference>
<keyword evidence="1" id="KW-1133">Transmembrane helix</keyword>
<dbReference type="PANTHER" id="PTHR33371:SF4">
    <property type="entry name" value="INTERMEMBRANE PHOSPHOLIPID TRANSPORT SYSTEM BINDING PROTEIN MLAD"/>
    <property type="match status" value="1"/>
</dbReference>
<dbReference type="AlphaFoldDB" id="A0A0H5NIR7"/>
<proteinExistence type="predicted"/>
<name>A0A0H5NIR7_NOCFR</name>
<organism evidence="3 4">
    <name type="scientific">Nocardia farcinica</name>
    <dbReference type="NCBI Taxonomy" id="37329"/>
    <lineage>
        <taxon>Bacteria</taxon>
        <taxon>Bacillati</taxon>
        <taxon>Actinomycetota</taxon>
        <taxon>Actinomycetes</taxon>
        <taxon>Mycobacteriales</taxon>
        <taxon>Nocardiaceae</taxon>
        <taxon>Nocardia</taxon>
    </lineage>
</organism>
<evidence type="ECO:0000256" key="1">
    <source>
        <dbReference type="SAM" id="Phobius"/>
    </source>
</evidence>
<keyword evidence="1" id="KW-0472">Membrane</keyword>
<evidence type="ECO:0000313" key="3">
    <source>
        <dbReference type="EMBL" id="CRY75017.1"/>
    </source>
</evidence>
<evidence type="ECO:0000259" key="2">
    <source>
        <dbReference type="Pfam" id="PF02470"/>
    </source>
</evidence>
<dbReference type="KEGG" id="nfr:ERS450000_01108"/>
<dbReference type="PANTHER" id="PTHR33371">
    <property type="entry name" value="INTERMEMBRANE PHOSPHOLIPID TRANSPORT SYSTEM BINDING PROTEIN MLAD-RELATED"/>
    <property type="match status" value="1"/>
</dbReference>
<dbReference type="Pfam" id="PF02470">
    <property type="entry name" value="MlaD"/>
    <property type="match status" value="1"/>
</dbReference>
<evidence type="ECO:0000313" key="4">
    <source>
        <dbReference type="Proteomes" id="UP000057820"/>
    </source>
</evidence>
<dbReference type="SMR" id="A0A0H5NIR7"/>
<sequence>MMGDRARRLPTLGGEEVAPRAQTVWALVSVVVLALAFGAVAALYTHPPGSHTHRMLLPETGGLGVGDGVRIAGVPVGRVTAVRLGEGQVEVSFTVDADRHLGDRTAADIRMLTPVGGLYVALLPSGDAPLREPIPAARARLPFVVGDLVEQGAAVADEVDTQALRTTLDAAARAVTGAPGAVREAVSALGQVVGALAEQRDQVQGLLELSNEYLATARANEVLAAEVIRAYAVLGPQIVAARTEVQIFADKMTAVVGLLFDFLAGPYAESLEPLFFPLEQSADLGRELLATIDGVLAELRGTLEQLAALAGPQGRALIDQSGLTVHRPDVCLPVPGAGC</sequence>
<gene>
    <name evidence="3" type="ORF">ERS450000_01108</name>
</gene>
<feature type="domain" description="Mce/MlaD" evidence="2">
    <location>
        <begin position="54"/>
        <end position="124"/>
    </location>
</feature>
<keyword evidence="1" id="KW-0812">Transmembrane</keyword>
<protein>
    <submittedName>
        <fullName evidence="3">Virulence factor Mce family protein</fullName>
    </submittedName>
</protein>
<dbReference type="InterPro" id="IPR003399">
    <property type="entry name" value="Mce/MlaD"/>
</dbReference>
<dbReference type="EMBL" id="LN868938">
    <property type="protein sequence ID" value="CRY75017.1"/>
    <property type="molecule type" value="Genomic_DNA"/>
</dbReference>
<dbReference type="InterPro" id="IPR052336">
    <property type="entry name" value="MlaD_Phospholipid_Transporter"/>
</dbReference>
<accession>A0A0H5NIR7</accession>
<reference evidence="4" key="1">
    <citation type="submission" date="2015-03" db="EMBL/GenBank/DDBJ databases">
        <authorList>
            <consortium name="Pathogen Informatics"/>
        </authorList>
    </citation>
    <scope>NUCLEOTIDE SEQUENCE [LARGE SCALE GENOMIC DNA]</scope>
    <source>
        <strain evidence="4">NCTC11134</strain>
    </source>
</reference>